<sequence>MKKMPTKEIKQQRKSILQSLQLDDYRDNPSKDVLNKRLEKRKQRQRVLGGLEKKYEFNDTYMKKIKKNINYNISNKSIESLKEKYKNLHDIKLQIDTCSESIDSNRVPFSKHEIQEIYHTIETEIMNGYDMYNMIHALQYQLRTHKQEKVKRKQENIKDTFDSLGGIQLYLQLKNYLTDIGVDIYELH</sequence>
<protein>
    <submittedName>
        <fullName evidence="1">Uncharacterized protein</fullName>
    </submittedName>
</protein>
<dbReference type="Proteomes" id="UP000026999">
    <property type="component" value="Segment"/>
</dbReference>
<organism evidence="1 2">
    <name type="scientific">Staphylococcus phage 6ec</name>
    <dbReference type="NCBI Taxonomy" id="1500386"/>
    <lineage>
        <taxon>Viruses</taxon>
        <taxon>Duplodnaviria</taxon>
        <taxon>Heunggongvirae</taxon>
        <taxon>Uroviricota</taxon>
        <taxon>Caudoviricetes</taxon>
        <taxon>Sextaecvirus</taxon>
        <taxon>Sextaecvirus sextaec</taxon>
    </lineage>
</organism>
<gene>
    <name evidence="1" type="ORF">PHAGE6E_106</name>
</gene>
<evidence type="ECO:0000313" key="1">
    <source>
        <dbReference type="EMBL" id="AIA64132.1"/>
    </source>
</evidence>
<dbReference type="RefSeq" id="YP_009042611.1">
    <property type="nucleotide sequence ID" value="NC_024355.1"/>
</dbReference>
<dbReference type="EMBL" id="KJ804259">
    <property type="protein sequence ID" value="AIA64132.1"/>
    <property type="molecule type" value="Genomic_DNA"/>
</dbReference>
<accession>A0A060AKM4</accession>
<dbReference type="GeneID" id="19685847"/>
<evidence type="ECO:0000313" key="2">
    <source>
        <dbReference type="Proteomes" id="UP000026999"/>
    </source>
</evidence>
<reference evidence="1 2" key="1">
    <citation type="journal article" date="2014" name="Genome Announc.">
        <title>Complete Genome Sequence of a Staphylococcus epidermidis Bacteriophage Isolated from the Anterior Nares of Humans.</title>
        <authorList>
            <person name="Aswani V.H."/>
            <person name="Tremblay D.M."/>
            <person name="Moineau S."/>
            <person name="Shukla S.K."/>
        </authorList>
    </citation>
    <scope>NUCLEOTIDE SEQUENCE [LARGE SCALE GENOMIC DNA]</scope>
</reference>
<name>A0A060AKM4_9CAUD</name>
<dbReference type="OrthoDB" id="32168at10239"/>
<dbReference type="KEGG" id="vg:19685847"/>
<proteinExistence type="predicted"/>
<keyword evidence="2" id="KW-1185">Reference proteome</keyword>